<keyword evidence="1" id="KW-0812">Transmembrane</keyword>
<evidence type="ECO:0000313" key="2">
    <source>
        <dbReference type="EMBL" id="JAC81364.1"/>
    </source>
</evidence>
<feature type="transmembrane region" description="Helical" evidence="1">
    <location>
        <begin position="24"/>
        <end position="46"/>
    </location>
</feature>
<evidence type="ECO:0000256" key="1">
    <source>
        <dbReference type="SAM" id="Phobius"/>
    </source>
</evidence>
<gene>
    <name evidence="2" type="ORF">TSPGSL018_8113</name>
</gene>
<keyword evidence="1" id="KW-0472">Membrane</keyword>
<reference evidence="2" key="1">
    <citation type="submission" date="2014-05" db="EMBL/GenBank/DDBJ databases">
        <title>The transcriptome of the halophilic microalga Tetraselmis sp. GSL018 isolated from the Great Salt Lake, Utah.</title>
        <authorList>
            <person name="Jinkerson R.E."/>
            <person name="D'Adamo S."/>
            <person name="Posewitz M.C."/>
        </authorList>
    </citation>
    <scope>NUCLEOTIDE SEQUENCE</scope>
    <source>
        <strain evidence="2">GSL018</strain>
    </source>
</reference>
<accession>A0A061SE66</accession>
<sequence length="63" mass="6665">MAAANPHPYGANGFLFALRKQGKVVWPFAVGLGITGYMIVSMTAGLSQEEIKASKFANPSQGH</sequence>
<protein>
    <submittedName>
        <fullName evidence="2">Uncharacterized protein</fullName>
    </submittedName>
</protein>
<keyword evidence="1" id="KW-1133">Transmembrane helix</keyword>
<organism evidence="2">
    <name type="scientific">Tetraselmis sp. GSL018</name>
    <dbReference type="NCBI Taxonomy" id="582737"/>
    <lineage>
        <taxon>Eukaryota</taxon>
        <taxon>Viridiplantae</taxon>
        <taxon>Chlorophyta</taxon>
        <taxon>core chlorophytes</taxon>
        <taxon>Chlorodendrophyceae</taxon>
        <taxon>Chlorodendrales</taxon>
        <taxon>Chlorodendraceae</taxon>
        <taxon>Tetraselmis</taxon>
    </lineage>
</organism>
<dbReference type="AlphaFoldDB" id="A0A061SE66"/>
<name>A0A061SE66_9CHLO</name>
<dbReference type="EMBL" id="GBEZ01003801">
    <property type="protein sequence ID" value="JAC81364.1"/>
    <property type="molecule type" value="Transcribed_RNA"/>
</dbReference>
<proteinExistence type="predicted"/>